<evidence type="ECO:0000256" key="4">
    <source>
        <dbReference type="SAM" id="MobiDB-lite"/>
    </source>
</evidence>
<dbReference type="Proteomes" id="UP000033140">
    <property type="component" value="Unassembled WGS sequence"/>
</dbReference>
<feature type="region of interest" description="Disordered" evidence="4">
    <location>
        <begin position="1"/>
        <end position="34"/>
    </location>
</feature>
<feature type="domain" description="Zn(2)-C6 fungal-type" evidence="5">
    <location>
        <begin position="36"/>
        <end position="68"/>
    </location>
</feature>
<reference evidence="6 7" key="3">
    <citation type="journal article" date="2015" name="Genome Announc.">
        <title>Draft Genome Sequence of the Archiascomycetous Yeast Saitoella complicata.</title>
        <authorList>
            <person name="Yamauchi K."/>
            <person name="Kondo S."/>
            <person name="Hamamoto M."/>
            <person name="Takahashi Y."/>
            <person name="Ogura Y."/>
            <person name="Hayashi T."/>
            <person name="Nishida H."/>
        </authorList>
    </citation>
    <scope>NUCLEOTIDE SEQUENCE [LARGE SCALE GENOMIC DNA]</scope>
    <source>
        <strain evidence="6 7">NRRL Y-17804</strain>
    </source>
</reference>
<name>A0A0E9NRW0_SAICN</name>
<dbReference type="SUPFAM" id="SSF57701">
    <property type="entry name" value="Zn2/Cys6 DNA-binding domain"/>
    <property type="match status" value="1"/>
</dbReference>
<organism evidence="6 7">
    <name type="scientific">Saitoella complicata (strain BCRC 22490 / CBS 7301 / JCM 7358 / NBRC 10748 / NRRL Y-17804)</name>
    <dbReference type="NCBI Taxonomy" id="698492"/>
    <lineage>
        <taxon>Eukaryota</taxon>
        <taxon>Fungi</taxon>
        <taxon>Dikarya</taxon>
        <taxon>Ascomycota</taxon>
        <taxon>Taphrinomycotina</taxon>
        <taxon>Taphrinomycotina incertae sedis</taxon>
        <taxon>Saitoella</taxon>
    </lineage>
</organism>
<reference evidence="6 7" key="1">
    <citation type="journal article" date="2011" name="J. Gen. Appl. Microbiol.">
        <title>Draft genome sequencing of the enigmatic yeast Saitoella complicata.</title>
        <authorList>
            <person name="Nishida H."/>
            <person name="Hamamoto M."/>
            <person name="Sugiyama J."/>
        </authorList>
    </citation>
    <scope>NUCLEOTIDE SEQUENCE [LARGE SCALE GENOMIC DNA]</scope>
    <source>
        <strain evidence="6 7">NRRL Y-17804</strain>
    </source>
</reference>
<accession>A0A0E9NRW0</accession>
<dbReference type="InterPro" id="IPR001138">
    <property type="entry name" value="Zn2Cys6_DnaBD"/>
</dbReference>
<dbReference type="InterPro" id="IPR050613">
    <property type="entry name" value="Sec_Metabolite_Reg"/>
</dbReference>
<evidence type="ECO:0000259" key="5">
    <source>
        <dbReference type="PROSITE" id="PS50048"/>
    </source>
</evidence>
<dbReference type="PROSITE" id="PS50048">
    <property type="entry name" value="ZN2_CY6_FUNGAL_2"/>
    <property type="match status" value="1"/>
</dbReference>
<dbReference type="AlphaFoldDB" id="A0A0E9NRW0"/>
<dbReference type="EMBL" id="BACD03000068">
    <property type="protein sequence ID" value="GAO52406.1"/>
    <property type="molecule type" value="Genomic_DNA"/>
</dbReference>
<keyword evidence="3" id="KW-0539">Nucleus</keyword>
<dbReference type="GO" id="GO:0008270">
    <property type="term" value="F:zinc ion binding"/>
    <property type="evidence" value="ECO:0007669"/>
    <property type="project" value="InterPro"/>
</dbReference>
<dbReference type="CDD" id="cd00067">
    <property type="entry name" value="GAL4"/>
    <property type="match status" value="1"/>
</dbReference>
<keyword evidence="7" id="KW-1185">Reference proteome</keyword>
<evidence type="ECO:0000256" key="3">
    <source>
        <dbReference type="ARBA" id="ARBA00023242"/>
    </source>
</evidence>
<dbReference type="InterPro" id="IPR036864">
    <property type="entry name" value="Zn2-C6_fun-type_DNA-bd_sf"/>
</dbReference>
<feature type="region of interest" description="Disordered" evidence="4">
    <location>
        <begin position="115"/>
        <end position="152"/>
    </location>
</feature>
<gene>
    <name evidence="6" type="ORF">G7K_6484-t1</name>
</gene>
<protein>
    <recommendedName>
        <fullName evidence="5">Zn(2)-C6 fungal-type domain-containing protein</fullName>
    </recommendedName>
</protein>
<dbReference type="Gene3D" id="4.10.240.10">
    <property type="entry name" value="Zn(2)-C6 fungal-type DNA-binding domain"/>
    <property type="match status" value="1"/>
</dbReference>
<dbReference type="CDD" id="cd12148">
    <property type="entry name" value="fungal_TF_MHR"/>
    <property type="match status" value="1"/>
</dbReference>
<dbReference type="GO" id="GO:0000981">
    <property type="term" value="F:DNA-binding transcription factor activity, RNA polymerase II-specific"/>
    <property type="evidence" value="ECO:0007669"/>
    <property type="project" value="InterPro"/>
</dbReference>
<evidence type="ECO:0000256" key="1">
    <source>
        <dbReference type="ARBA" id="ARBA00004123"/>
    </source>
</evidence>
<dbReference type="PANTHER" id="PTHR31001:SF81">
    <property type="entry name" value="ZN(II)2CYS6 TRANSCRIPTION FACTOR"/>
    <property type="match status" value="1"/>
</dbReference>
<dbReference type="InterPro" id="IPR007219">
    <property type="entry name" value="XnlR_reg_dom"/>
</dbReference>
<evidence type="ECO:0000256" key="2">
    <source>
        <dbReference type="ARBA" id="ARBA00022723"/>
    </source>
</evidence>
<sequence>MLSSLNTSGKRSRSGTGSETSPAPSTKRHRSRPTNVCLPCHARKTKCDRARPACDQCVKRGLPSVCEYEVEDVSGLVGNGTCNRVVEGSMEASGSLTVEERLKRLERFMENQLAADGIAPGNTNDHTTHPPTLTRPPSPRPQPTNVQRPLPPTAVNPSFAASFLHDPKGFPFPALWNGYLVGTQISDLIRILPSSAEVRDLLEVYKMEIDPLYHVVDLPRFEDEWKRFEVLGEAEKAGVNSGWLAVAFSIFSLASLFSPAPKIEKPQQPRLTAAIYASASWQSLRASSFLSLPTPSLNVMTALALTISYLLHENRVQEGEALMGSVLRLARRVEGGLGLAHRKPGQGKRRGDGSATAEGETGDTEEMRRVIRLLVYQDSFLSSVLDADFTPIPALDALNMDKDLTTKHGRDDAFDVALMRLGKLMREIRACSPTDEAKARQLHDSLKRFSWALPEEFKIKEAINTTWVLDPEYIAEKSDRRLAMQTAVLALLRCSLQISLHAPFLPRPDPSDFEHTWHEKEYLTAIYDTVELIRALVPKFGAHAQVSWTVSYYTFNAALAVLTFAAARDDELGFMSTKSAKLNWIVDFLESIRGTSPVAEKGVDVVRERWKAAFTILSAKGESSISRPHRQNGNSRIPDPCLPSNDTIPYFKLNPKYEKHTRMPHLTHLPALYRSTPTYPIQPSSKTPHG</sequence>
<comment type="caution">
    <text evidence="6">The sequence shown here is derived from an EMBL/GenBank/DDBJ whole genome shotgun (WGS) entry which is preliminary data.</text>
</comment>
<feature type="compositionally biased region" description="Pro residues" evidence="4">
    <location>
        <begin position="133"/>
        <end position="142"/>
    </location>
</feature>
<evidence type="ECO:0000313" key="7">
    <source>
        <dbReference type="Proteomes" id="UP000033140"/>
    </source>
</evidence>
<dbReference type="Pfam" id="PF00172">
    <property type="entry name" value="Zn_clus"/>
    <property type="match status" value="1"/>
</dbReference>
<evidence type="ECO:0000313" key="6">
    <source>
        <dbReference type="EMBL" id="GAO52406.1"/>
    </source>
</evidence>
<dbReference type="SMART" id="SM00066">
    <property type="entry name" value="GAL4"/>
    <property type="match status" value="1"/>
</dbReference>
<feature type="region of interest" description="Disordered" evidence="4">
    <location>
        <begin position="339"/>
        <end position="363"/>
    </location>
</feature>
<dbReference type="GO" id="GO:0005634">
    <property type="term" value="C:nucleus"/>
    <property type="evidence" value="ECO:0007669"/>
    <property type="project" value="UniProtKB-SubCell"/>
</dbReference>
<proteinExistence type="predicted"/>
<dbReference type="Pfam" id="PF04082">
    <property type="entry name" value="Fungal_trans"/>
    <property type="match status" value="1"/>
</dbReference>
<dbReference type="GO" id="GO:0003677">
    <property type="term" value="F:DNA binding"/>
    <property type="evidence" value="ECO:0007669"/>
    <property type="project" value="InterPro"/>
</dbReference>
<dbReference type="STRING" id="698492.A0A0E9NRW0"/>
<keyword evidence="2" id="KW-0479">Metal-binding</keyword>
<dbReference type="PROSITE" id="PS00463">
    <property type="entry name" value="ZN2_CY6_FUNGAL_1"/>
    <property type="match status" value="1"/>
</dbReference>
<reference evidence="6 7" key="2">
    <citation type="journal article" date="2014" name="J. Gen. Appl. Microbiol.">
        <title>The early diverging ascomycetous budding yeast Saitoella complicata has three histone deacetylases belonging to the Clr6, Hos2, and Rpd3 lineages.</title>
        <authorList>
            <person name="Nishida H."/>
            <person name="Matsumoto T."/>
            <person name="Kondo S."/>
            <person name="Hamamoto M."/>
            <person name="Yoshikawa H."/>
        </authorList>
    </citation>
    <scope>NUCLEOTIDE SEQUENCE [LARGE SCALE GENOMIC DNA]</scope>
    <source>
        <strain evidence="6 7">NRRL Y-17804</strain>
    </source>
</reference>
<dbReference type="GO" id="GO:0006351">
    <property type="term" value="P:DNA-templated transcription"/>
    <property type="evidence" value="ECO:0007669"/>
    <property type="project" value="InterPro"/>
</dbReference>
<dbReference type="PANTHER" id="PTHR31001">
    <property type="entry name" value="UNCHARACTERIZED TRANSCRIPTIONAL REGULATORY PROTEIN"/>
    <property type="match status" value="1"/>
</dbReference>
<comment type="subcellular location">
    <subcellularLocation>
        <location evidence="1">Nucleus</location>
    </subcellularLocation>
</comment>